<proteinExistence type="predicted"/>
<dbReference type="RefSeq" id="WP_344326807.1">
    <property type="nucleotide sequence ID" value="NZ_BAAASZ010000031.1"/>
</dbReference>
<accession>A0ABP5XJK0</accession>
<comment type="caution">
    <text evidence="1">The sequence shown here is derived from an EMBL/GenBank/DDBJ whole genome shotgun (WGS) entry which is preliminary data.</text>
</comment>
<evidence type="ECO:0008006" key="3">
    <source>
        <dbReference type="Google" id="ProtNLM"/>
    </source>
</evidence>
<sequence>MVGRALSPAAHPKKEVREVLERLVASGWSLREAGHWGRLWCPCGGLCTSIPVYGTPRNAAAHARRMAAMAARCPLPDGDPRRPPRGGVVV</sequence>
<keyword evidence="2" id="KW-1185">Reference proteome</keyword>
<evidence type="ECO:0000313" key="2">
    <source>
        <dbReference type="Proteomes" id="UP001501638"/>
    </source>
</evidence>
<gene>
    <name evidence="1" type="ORF">GCM10010405_46950</name>
</gene>
<evidence type="ECO:0000313" key="1">
    <source>
        <dbReference type="EMBL" id="GAA2457463.1"/>
    </source>
</evidence>
<organism evidence="1 2">
    <name type="scientific">Streptomyces macrosporus</name>
    <dbReference type="NCBI Taxonomy" id="44032"/>
    <lineage>
        <taxon>Bacteria</taxon>
        <taxon>Bacillati</taxon>
        <taxon>Actinomycetota</taxon>
        <taxon>Actinomycetes</taxon>
        <taxon>Kitasatosporales</taxon>
        <taxon>Streptomycetaceae</taxon>
        <taxon>Streptomyces</taxon>
    </lineage>
</organism>
<dbReference type="Proteomes" id="UP001501638">
    <property type="component" value="Unassembled WGS sequence"/>
</dbReference>
<dbReference type="EMBL" id="BAAASZ010000031">
    <property type="protein sequence ID" value="GAA2457463.1"/>
    <property type="molecule type" value="Genomic_DNA"/>
</dbReference>
<protein>
    <recommendedName>
        <fullName evidence="3">Type II toxin-antitoxin system HicA family toxin</fullName>
    </recommendedName>
</protein>
<name>A0ABP5XJK0_9ACTN</name>
<reference evidence="2" key="1">
    <citation type="journal article" date="2019" name="Int. J. Syst. Evol. Microbiol.">
        <title>The Global Catalogue of Microorganisms (GCM) 10K type strain sequencing project: providing services to taxonomists for standard genome sequencing and annotation.</title>
        <authorList>
            <consortium name="The Broad Institute Genomics Platform"/>
            <consortium name="The Broad Institute Genome Sequencing Center for Infectious Disease"/>
            <person name="Wu L."/>
            <person name="Ma J."/>
        </authorList>
    </citation>
    <scope>NUCLEOTIDE SEQUENCE [LARGE SCALE GENOMIC DNA]</scope>
    <source>
        <strain evidence="2">JCM 6305</strain>
    </source>
</reference>